<reference evidence="16 17" key="1">
    <citation type="journal article" date="2015" name="Genome Biol. Evol.">
        <title>Phylogenomic analyses indicate that early fungi evolved digesting cell walls of algal ancestors of land plants.</title>
        <authorList>
            <person name="Chang Y."/>
            <person name="Wang S."/>
            <person name="Sekimoto S."/>
            <person name="Aerts A.L."/>
            <person name="Choi C."/>
            <person name="Clum A."/>
            <person name="LaButti K.M."/>
            <person name="Lindquist E.A."/>
            <person name="Yee Ngan C."/>
            <person name="Ohm R.A."/>
            <person name="Salamov A.A."/>
            <person name="Grigoriev I.V."/>
            <person name="Spatafora J.W."/>
            <person name="Berbee M.L."/>
        </authorList>
    </citation>
    <scope>NUCLEOTIDE SEQUENCE [LARGE SCALE GENOMIC DNA]</scope>
    <source>
        <strain evidence="16 17">JEL478</strain>
    </source>
</reference>
<dbReference type="GO" id="GO:0006384">
    <property type="term" value="P:transcription initiation at RNA polymerase III promoter"/>
    <property type="evidence" value="ECO:0007669"/>
    <property type="project" value="EnsemblFungi"/>
</dbReference>
<keyword evidence="17" id="KW-1185">Reference proteome</keyword>
<dbReference type="InterPro" id="IPR015700">
    <property type="entry name" value="RPC1"/>
</dbReference>
<dbReference type="SUPFAM" id="SSF64484">
    <property type="entry name" value="beta and beta-prime subunits of DNA dependent RNA-polymerase"/>
    <property type="match status" value="1"/>
</dbReference>
<dbReference type="InterPro" id="IPR035697">
    <property type="entry name" value="RNAP_III_RPC1_N"/>
</dbReference>
<dbReference type="Proteomes" id="UP000070544">
    <property type="component" value="Unassembled WGS sequence"/>
</dbReference>
<dbReference type="FunFam" id="1.10.132.30:FF:000001">
    <property type="entry name" value="DNA-directed RNA polymerase subunit"/>
    <property type="match status" value="1"/>
</dbReference>
<keyword evidence="6 14" id="KW-0548">Nucleotidyltransferase</keyword>
<dbReference type="OMA" id="AVCPPYN"/>
<dbReference type="STRING" id="1344416.A0A139APL1"/>
<comment type="subcellular location">
    <subcellularLocation>
        <location evidence="1">Nucleus</location>
    </subcellularLocation>
</comment>
<accession>A0A139APL1</accession>
<dbReference type="CDD" id="cd02736">
    <property type="entry name" value="RNAP_III_Rpc1_C"/>
    <property type="match status" value="1"/>
</dbReference>
<organism evidence="16 17">
    <name type="scientific">Gonapodya prolifera (strain JEL478)</name>
    <name type="common">Monoblepharis prolifera</name>
    <dbReference type="NCBI Taxonomy" id="1344416"/>
    <lineage>
        <taxon>Eukaryota</taxon>
        <taxon>Fungi</taxon>
        <taxon>Fungi incertae sedis</taxon>
        <taxon>Chytridiomycota</taxon>
        <taxon>Chytridiomycota incertae sedis</taxon>
        <taxon>Monoblepharidomycetes</taxon>
        <taxon>Monoblepharidales</taxon>
        <taxon>Gonapodyaceae</taxon>
        <taxon>Gonapodya</taxon>
    </lineage>
</organism>
<evidence type="ECO:0000256" key="13">
    <source>
        <dbReference type="ARBA" id="ARBA00058108"/>
    </source>
</evidence>
<comment type="similarity">
    <text evidence="2 14">Belongs to the RNA polymerase beta' chain family.</text>
</comment>
<keyword evidence="11" id="KW-0539">Nucleus</keyword>
<dbReference type="InterPro" id="IPR006592">
    <property type="entry name" value="RNA_pol_N"/>
</dbReference>
<evidence type="ECO:0000259" key="15">
    <source>
        <dbReference type="SMART" id="SM00663"/>
    </source>
</evidence>
<keyword evidence="8" id="KW-0862">Zinc</keyword>
<comment type="function">
    <text evidence="13">DNA-dependent RNA polymerase catalyzes the transcription of DNA into RNA using the four ribonucleoside triphosphates as substrates. Largest and catalytic core component of RNA polymerase III which synthesizes small RNAs, such as 5S rRNA and tRNAs. Forms the polymerase active center together with the second largest subunit. A single-stranded DNA template strand of the promoter is positioned within the central active site cleft of Pol III. A bridging helix emanates from RPC1 and crosses the cleft near the catalytic site and is thought to promote translocation of Pol III by acting as a ratchet that moves the RNA-DNA hybrid through the active site by switching from straight to bent conformations at each step of nucleotide addition.</text>
</comment>
<dbReference type="Gene3D" id="4.10.860.120">
    <property type="entry name" value="RNA polymerase II, clamp domain"/>
    <property type="match status" value="1"/>
</dbReference>
<keyword evidence="5 14" id="KW-0808">Transferase</keyword>
<dbReference type="Gene3D" id="1.10.274.100">
    <property type="entry name" value="RNA polymerase Rpb1, domain 3"/>
    <property type="match status" value="1"/>
</dbReference>
<dbReference type="Pfam" id="PF05000">
    <property type="entry name" value="RNA_pol_Rpb1_4"/>
    <property type="match status" value="1"/>
</dbReference>
<evidence type="ECO:0000313" key="17">
    <source>
        <dbReference type="Proteomes" id="UP000070544"/>
    </source>
</evidence>
<dbReference type="FunFam" id="2.40.40.20:FF:000019">
    <property type="entry name" value="DNA-directed RNA polymerase II subunit RPB1"/>
    <property type="match status" value="1"/>
</dbReference>
<comment type="subunit">
    <text evidence="3">Component of the RNA polymerase III (Pol III) complex consisting of 17 subunits.</text>
</comment>
<name>A0A139APL1_GONPJ</name>
<dbReference type="InterPro" id="IPR007083">
    <property type="entry name" value="RNA_pol_Rpb1_4"/>
</dbReference>
<evidence type="ECO:0000256" key="3">
    <source>
        <dbReference type="ARBA" id="ARBA00011206"/>
    </source>
</evidence>
<proteinExistence type="inferred from homology"/>
<dbReference type="NCBIfam" id="NF006336">
    <property type="entry name" value="PRK08566.1"/>
    <property type="match status" value="1"/>
</dbReference>
<feature type="domain" description="RNA polymerase N-terminal" evidence="15">
    <location>
        <begin position="249"/>
        <end position="552"/>
    </location>
</feature>
<evidence type="ECO:0000313" key="16">
    <source>
        <dbReference type="EMBL" id="KXS18584.1"/>
    </source>
</evidence>
<dbReference type="GO" id="GO:0000785">
    <property type="term" value="C:chromatin"/>
    <property type="evidence" value="ECO:0007669"/>
    <property type="project" value="EnsemblFungi"/>
</dbReference>
<keyword evidence="4 14" id="KW-0240">DNA-directed RNA polymerase</keyword>
<dbReference type="EC" id="2.7.7.6" evidence="14"/>
<dbReference type="InterPro" id="IPR044893">
    <property type="entry name" value="RNA_pol_Rpb1_clamp_domain"/>
</dbReference>
<dbReference type="PANTHER" id="PTHR48446:SF1">
    <property type="entry name" value="DNA-DIRECTED RNA POLYMERASE SUBUNIT BETA' N-TERMINAL SECTION"/>
    <property type="match status" value="1"/>
</dbReference>
<dbReference type="InterPro" id="IPR007081">
    <property type="entry name" value="RNA_pol_Rpb1_5"/>
</dbReference>
<dbReference type="InterPro" id="IPR035698">
    <property type="entry name" value="RNAP_III_Rpc1_C"/>
</dbReference>
<dbReference type="Gene3D" id="6.20.50.80">
    <property type="match status" value="1"/>
</dbReference>
<comment type="catalytic activity">
    <reaction evidence="12 14">
        <text>RNA(n) + a ribonucleoside 5'-triphosphate = RNA(n+1) + diphosphate</text>
        <dbReference type="Rhea" id="RHEA:21248"/>
        <dbReference type="Rhea" id="RHEA-COMP:14527"/>
        <dbReference type="Rhea" id="RHEA-COMP:17342"/>
        <dbReference type="ChEBI" id="CHEBI:33019"/>
        <dbReference type="ChEBI" id="CHEBI:61557"/>
        <dbReference type="ChEBI" id="CHEBI:140395"/>
        <dbReference type="EC" id="2.7.7.6"/>
    </reaction>
</comment>
<evidence type="ECO:0000256" key="8">
    <source>
        <dbReference type="ARBA" id="ARBA00022833"/>
    </source>
</evidence>
<dbReference type="Pfam" id="PF04997">
    <property type="entry name" value="RNA_pol_Rpb1_1"/>
    <property type="match status" value="1"/>
</dbReference>
<evidence type="ECO:0000256" key="14">
    <source>
        <dbReference type="RuleBase" id="RU004279"/>
    </source>
</evidence>
<evidence type="ECO:0000256" key="11">
    <source>
        <dbReference type="ARBA" id="ARBA00023242"/>
    </source>
</evidence>
<gene>
    <name evidence="16" type="ORF">M427DRAFT_29509</name>
</gene>
<evidence type="ECO:0000256" key="1">
    <source>
        <dbReference type="ARBA" id="ARBA00004123"/>
    </source>
</evidence>
<dbReference type="GO" id="GO:0005666">
    <property type="term" value="C:RNA polymerase III complex"/>
    <property type="evidence" value="ECO:0007669"/>
    <property type="project" value="EnsemblFungi"/>
</dbReference>
<evidence type="ECO:0000256" key="12">
    <source>
        <dbReference type="ARBA" id="ARBA00048552"/>
    </source>
</evidence>
<evidence type="ECO:0000256" key="7">
    <source>
        <dbReference type="ARBA" id="ARBA00022723"/>
    </source>
</evidence>
<dbReference type="Gene3D" id="2.40.40.20">
    <property type="match status" value="1"/>
</dbReference>
<dbReference type="GO" id="GO:0003677">
    <property type="term" value="F:DNA binding"/>
    <property type="evidence" value="ECO:0007669"/>
    <property type="project" value="InterPro"/>
</dbReference>
<evidence type="ECO:0000256" key="5">
    <source>
        <dbReference type="ARBA" id="ARBA00022679"/>
    </source>
</evidence>
<dbReference type="Gene3D" id="1.10.132.30">
    <property type="match status" value="1"/>
</dbReference>
<evidence type="ECO:0000256" key="2">
    <source>
        <dbReference type="ARBA" id="ARBA00006460"/>
    </source>
</evidence>
<dbReference type="Pfam" id="PF04998">
    <property type="entry name" value="RNA_pol_Rpb1_5"/>
    <property type="match status" value="1"/>
</dbReference>
<protein>
    <recommendedName>
        <fullName evidence="14">DNA-directed RNA polymerase subunit</fullName>
        <ecNumber evidence="14">2.7.7.6</ecNumber>
    </recommendedName>
</protein>
<keyword evidence="7" id="KW-0479">Metal-binding</keyword>
<dbReference type="InterPro" id="IPR042102">
    <property type="entry name" value="RNA_pol_Rpb1_3_sf"/>
</dbReference>
<sequence length="1383" mass="152784">MPKLPVPDTSQKKVAALEFGAVSHTSLARLSVLEASNAYLYDTSRPGKRLPQKHGVLDKRLGVSDKIDKCETCGEGVQECVGHFGAIRLALPVFHIGYFKMVVQVLQNICKSCSHILLPARDLRTYLKRVRNPNLDAVQRAGVIKAINAACRKCGTCPWCGEANGTVKKVGALKVIHEKYKSARKAAQPAIEAFRATFATAAQAAPDLRSHIPKAQDDLNPKRALDLFRAIPDEHVECMGMDPIAGRPELFIWTAVPVPPVAIRPSVGQEASSNEDDVTVLLSDVVIVNTRVREIMRDGKDAKILMEHWDFLQLQCAMLVNSDLPGVTNMPPMLTRIKRGFVQRLKGKQGRFRGNLSGKRVDFSGRTVISPDPNLRIDQVAVPDRVAKILTYPEPVTAHNKEVLRAAVRNGPDVHPGAVYVKIAATGEKKFLKFGREFVAKALAEGDVVERHMRDGDVVLFNRQPSLHKLSIMSHFAKIRPWRTFRLNECVCTPYNADFDGDEMNLHLPQTEEARAEAMTLMGVKHNLVTPRNGEPLIAATQDFISSAYLLTRRDVFFDRAWISQWLCGMGDGFMHIELPPPTIIKPRALWTGRQLFSVLIRPNKASPVVINLETKTRNYDRGTKVPEMDCNDGYLIVRNSEIMCGVIDKSVVGGESKNGIFYTIMRDYGVDQAAACMNRLAKMCARFLGNRGFSIGIDDVQPGLVLSRRKDEVVAKGYSDTDELIRKSERGELENLPGCNETQTLENKISGVLSKIRDDVGGICLSELHRHNAPIIMSLCGSKGSKINVSQMVACVGQQIISGQRIPNGFVDRSLPHFPKNSRTPAARGFVRNSFYSGLTPSEFLFHAVSGREGLVDTAVKTAETGYMQRRLMKALEDLVSHYDNSVRNSVGGIIQFTYGDDLLDPANMEGDKQPVNLNRLLLHCQAVVDTKGKGAMMPWEIRKTFVDAFESDKFTQECGAHFLEEVRTFVDDKIVTKLAGIRKRFGANDGLMEGEVEAIADPVVRAAVDNSLKFTPEQCTLFLDTCLRKYSRAKMEPGTAVGAVGAQSIGEPGTQMTLKTFHFAGVASMNVTLGVPRIKEIINASKAINTPIISAELLNNKDEKVARIVKGRVEKTTLEDVAEFIEVVIKEHDTYLTIKLDTDAIEKLQLEVDTHGIANAITKAPKLKLSHVHVHATAVNRIDVELPNPSEMSSSKTSLTPAGILNRLHTLKRALPKVIIKGIPTVNRAVINEEKDKTFKLLVEGYGLRHVMNTEGVRGANVTSNHIMEVLSVLGIEAARKTIVKEVIDVMSSHGMTIDPRHVMLLADLMTFKGEVLGITRFGIAKMKDSVLMLASFEKTTDHLFEASFYGKKDRINGVSECIIMGVPMLIGTGLFKLKQK</sequence>
<dbReference type="Gene3D" id="6.10.250.2940">
    <property type="match status" value="1"/>
</dbReference>
<dbReference type="Pfam" id="PF00623">
    <property type="entry name" value="RNA_pol_Rpb1_2"/>
    <property type="match status" value="1"/>
</dbReference>
<dbReference type="InterPro" id="IPR000722">
    <property type="entry name" value="RNA_pol_asu"/>
</dbReference>
<keyword evidence="9" id="KW-0460">Magnesium</keyword>
<dbReference type="GO" id="GO:0003899">
    <property type="term" value="F:DNA-directed RNA polymerase activity"/>
    <property type="evidence" value="ECO:0007669"/>
    <property type="project" value="UniProtKB-EC"/>
</dbReference>
<evidence type="ECO:0000256" key="9">
    <source>
        <dbReference type="ARBA" id="ARBA00022842"/>
    </source>
</evidence>
<dbReference type="GO" id="GO:0046872">
    <property type="term" value="F:metal ion binding"/>
    <property type="evidence" value="ECO:0007669"/>
    <property type="project" value="UniProtKB-KW"/>
</dbReference>
<dbReference type="OrthoDB" id="270392at2759"/>
<dbReference type="InterPro" id="IPR007066">
    <property type="entry name" value="RNA_pol_Rpb1_3"/>
</dbReference>
<dbReference type="CDD" id="cd02583">
    <property type="entry name" value="RNAP_III_RPC1_N"/>
    <property type="match status" value="1"/>
</dbReference>
<dbReference type="PANTHER" id="PTHR48446">
    <property type="entry name" value="DNA-DIRECTED RNA POLYMERASE SUBUNIT BETA' N-TERMINAL SECTION"/>
    <property type="match status" value="1"/>
</dbReference>
<dbReference type="InterPro" id="IPR007080">
    <property type="entry name" value="RNA_pol_Rpb1_1"/>
</dbReference>
<dbReference type="GO" id="GO:0042797">
    <property type="term" value="P:tRNA transcription by RNA polymerase III"/>
    <property type="evidence" value="ECO:0007669"/>
    <property type="project" value="EnsemblFungi"/>
</dbReference>
<dbReference type="FunFam" id="1.10.150.390:FF:000004">
    <property type="entry name" value="DNA-directed RNA polymerase subunit"/>
    <property type="match status" value="1"/>
</dbReference>
<evidence type="ECO:0000256" key="10">
    <source>
        <dbReference type="ARBA" id="ARBA00023163"/>
    </source>
</evidence>
<dbReference type="EMBL" id="KQ965741">
    <property type="protein sequence ID" value="KXS18584.1"/>
    <property type="molecule type" value="Genomic_DNA"/>
</dbReference>
<evidence type="ECO:0000256" key="6">
    <source>
        <dbReference type="ARBA" id="ARBA00022695"/>
    </source>
</evidence>
<dbReference type="InterPro" id="IPR038120">
    <property type="entry name" value="Rpb1_funnel_sf"/>
</dbReference>
<dbReference type="Gene3D" id="1.10.150.390">
    <property type="match status" value="1"/>
</dbReference>
<evidence type="ECO:0000256" key="4">
    <source>
        <dbReference type="ARBA" id="ARBA00022478"/>
    </source>
</evidence>
<dbReference type="GO" id="GO:0006386">
    <property type="term" value="P:termination of RNA polymerase III transcription"/>
    <property type="evidence" value="ECO:0007669"/>
    <property type="project" value="EnsemblFungi"/>
</dbReference>
<dbReference type="Pfam" id="PF04983">
    <property type="entry name" value="RNA_pol_Rpb1_3"/>
    <property type="match status" value="1"/>
</dbReference>
<keyword evidence="10 14" id="KW-0804">Transcription</keyword>
<dbReference type="SMART" id="SM00663">
    <property type="entry name" value="RPOLA_N"/>
    <property type="match status" value="1"/>
</dbReference>
<dbReference type="Gene3D" id="3.30.1490.180">
    <property type="entry name" value="RNA polymerase ii"/>
    <property type="match status" value="1"/>
</dbReference>
<dbReference type="FunFam" id="1.10.274.100:FF:000008">
    <property type="entry name" value="DNA-directed RNA polymerase subunit"/>
    <property type="match status" value="1"/>
</dbReference>